<dbReference type="Proteomes" id="UP000054928">
    <property type="component" value="Unassembled WGS sequence"/>
</dbReference>
<name>A0A0P1ACF7_PLAHL</name>
<sequence length="91" mass="10382">MGLCVSREYVRWPTAQNVDSTLDVEDAENRYHNMRFASVCRVSSISSSKRNGYQQRGTSFCLLCQFSKCVTRLSCICGKFMNDSPAWVQLL</sequence>
<dbReference type="RefSeq" id="XP_024574498.1">
    <property type="nucleotide sequence ID" value="XM_024723531.1"/>
</dbReference>
<proteinExistence type="predicted"/>
<reference evidence="2" key="1">
    <citation type="submission" date="2014-09" db="EMBL/GenBank/DDBJ databases">
        <authorList>
            <person name="Sharma Rahul"/>
            <person name="Thines Marco"/>
        </authorList>
    </citation>
    <scope>NUCLEOTIDE SEQUENCE [LARGE SCALE GENOMIC DNA]</scope>
</reference>
<dbReference type="AlphaFoldDB" id="A0A0P1ACF7"/>
<protein>
    <submittedName>
        <fullName evidence="1">Uncharacterized protein</fullName>
    </submittedName>
</protein>
<evidence type="ECO:0000313" key="1">
    <source>
        <dbReference type="EMBL" id="CEG38129.1"/>
    </source>
</evidence>
<evidence type="ECO:0000313" key="2">
    <source>
        <dbReference type="Proteomes" id="UP000054928"/>
    </source>
</evidence>
<dbReference type="GeneID" id="36403276"/>
<dbReference type="EMBL" id="CCYD01000321">
    <property type="protein sequence ID" value="CEG38129.1"/>
    <property type="molecule type" value="Genomic_DNA"/>
</dbReference>
<keyword evidence="2" id="KW-1185">Reference proteome</keyword>
<organism evidence="1 2">
    <name type="scientific">Plasmopara halstedii</name>
    <name type="common">Downy mildew of sunflower</name>
    <dbReference type="NCBI Taxonomy" id="4781"/>
    <lineage>
        <taxon>Eukaryota</taxon>
        <taxon>Sar</taxon>
        <taxon>Stramenopiles</taxon>
        <taxon>Oomycota</taxon>
        <taxon>Peronosporomycetes</taxon>
        <taxon>Peronosporales</taxon>
        <taxon>Peronosporaceae</taxon>
        <taxon>Plasmopara</taxon>
    </lineage>
</organism>
<accession>A0A0P1ACF7</accession>